<proteinExistence type="evidence at transcript level"/>
<evidence type="ECO:0000256" key="3">
    <source>
        <dbReference type="ARBA" id="ARBA00022723"/>
    </source>
</evidence>
<feature type="domain" description="Terpene synthase metal-binding" evidence="8">
    <location>
        <begin position="417"/>
        <end position="653"/>
    </location>
</feature>
<evidence type="ECO:0000256" key="4">
    <source>
        <dbReference type="ARBA" id="ARBA00022821"/>
    </source>
</evidence>
<reference evidence="10" key="2">
    <citation type="submission" date="2015-07" db="EMBL/GenBank/DDBJ databases">
        <authorList>
            <person name="Noorani M."/>
        </authorList>
    </citation>
    <scope>NUCLEOTIDE SEQUENCE</scope>
    <source>
        <strain evidence="10">Yugu1</strain>
    </source>
</reference>
<dbReference type="SFLD" id="SFLDG01014">
    <property type="entry name" value="Terpene_Cyclase_Like_1_N-term"/>
    <property type="match status" value="1"/>
</dbReference>
<evidence type="ECO:0000259" key="7">
    <source>
        <dbReference type="Pfam" id="PF01397"/>
    </source>
</evidence>
<reference evidence="10" key="1">
    <citation type="journal article" date="2012" name="Nat. Biotechnol.">
        <title>Reference genome sequence of the model plant Setaria.</title>
        <authorList>
            <person name="Bennetzen J.L."/>
            <person name="Schmutz J."/>
            <person name="Wang H."/>
            <person name="Percifield R."/>
            <person name="Hawkins J."/>
            <person name="Pontaroli A.C."/>
            <person name="Estep M."/>
            <person name="Feng L."/>
            <person name="Vaughn J.N."/>
            <person name="Grimwood J."/>
            <person name="Jenkins J."/>
            <person name="Barry K."/>
            <person name="Lindquist E."/>
            <person name="Hellsten U."/>
            <person name="Deshpande S."/>
            <person name="Wang X."/>
            <person name="Wu X."/>
            <person name="Mitros T."/>
            <person name="Triplett J."/>
            <person name="Yang X."/>
            <person name="Ye C.Y."/>
            <person name="Mauro-Herrera M."/>
            <person name="Wang L."/>
            <person name="Li P."/>
            <person name="Sharma M."/>
            <person name="Sharma R."/>
            <person name="Ronald P.C."/>
            <person name="Panaud O."/>
            <person name="Kellogg E.A."/>
            <person name="Brutnell T.P."/>
            <person name="Doust A.N."/>
            <person name="Tuskan G.A."/>
            <person name="Rokhsar D."/>
            <person name="Devos K.M."/>
        </authorList>
    </citation>
    <scope>NUCLEOTIDE SEQUENCE [LARGE SCALE GENOMIC DNA]</scope>
    <source>
        <strain evidence="10">Yugu1</strain>
    </source>
</reference>
<keyword evidence="4" id="KW-0611">Plant defense</keyword>
<protein>
    <submittedName>
        <fullName evidence="9">Terpene synthase TPS5</fullName>
    </submittedName>
</protein>
<evidence type="ECO:0000313" key="9">
    <source>
        <dbReference type="EMBL" id="QJA42339.1"/>
    </source>
</evidence>
<organism evidence="10">
    <name type="scientific">Setaria italica</name>
    <name type="common">Foxtail millet</name>
    <name type="synonym">Panicum italicum</name>
    <dbReference type="NCBI Taxonomy" id="4555"/>
    <lineage>
        <taxon>Eukaryota</taxon>
        <taxon>Viridiplantae</taxon>
        <taxon>Streptophyta</taxon>
        <taxon>Embryophyta</taxon>
        <taxon>Tracheophyta</taxon>
        <taxon>Spermatophyta</taxon>
        <taxon>Magnoliopsida</taxon>
        <taxon>Liliopsida</taxon>
        <taxon>Poales</taxon>
        <taxon>Poaceae</taxon>
        <taxon>PACMAD clade</taxon>
        <taxon>Panicoideae</taxon>
        <taxon>Panicodae</taxon>
        <taxon>Paniceae</taxon>
        <taxon>Cenchrinae</taxon>
        <taxon>Setaria</taxon>
    </lineage>
</organism>
<dbReference type="SUPFAM" id="SSF48576">
    <property type="entry name" value="Terpenoid synthases"/>
    <property type="match status" value="1"/>
</dbReference>
<dbReference type="GO" id="GO:0010333">
    <property type="term" value="F:terpene synthase activity"/>
    <property type="evidence" value="ECO:0007669"/>
    <property type="project" value="InterPro"/>
</dbReference>
<evidence type="ECO:0000259" key="8">
    <source>
        <dbReference type="Pfam" id="PF03936"/>
    </source>
</evidence>
<keyword evidence="6" id="KW-0456">Lyase</keyword>
<dbReference type="Pfam" id="PF03936">
    <property type="entry name" value="Terpene_synth_C"/>
    <property type="match status" value="1"/>
</dbReference>
<dbReference type="InterPro" id="IPR008930">
    <property type="entry name" value="Terpenoid_cyclase/PrenylTrfase"/>
</dbReference>
<comment type="similarity">
    <text evidence="2">Belongs to the terpene synthase family.</text>
</comment>
<dbReference type="GO" id="GO:0006952">
    <property type="term" value="P:defense response"/>
    <property type="evidence" value="ECO:0007669"/>
    <property type="project" value="UniProtKB-KW"/>
</dbReference>
<dbReference type="InterPro" id="IPR005630">
    <property type="entry name" value="Terpene_synthase_metal-bd"/>
</dbReference>
<dbReference type="InterPro" id="IPR001906">
    <property type="entry name" value="Terpene_synth_N"/>
</dbReference>
<dbReference type="InterPro" id="IPR036965">
    <property type="entry name" value="Terpene_synth_N_sf"/>
</dbReference>
<dbReference type="PANTHER" id="PTHR31739:SF17">
    <property type="entry name" value="ENT-SANDARACOPIMARA-8(14),15-DIENE SYNTHASE, CHLOROPLASTIC"/>
    <property type="match status" value="1"/>
</dbReference>
<dbReference type="FunFam" id="1.10.600.10:FF:000005">
    <property type="entry name" value="Ent-kaur-16-ene synthase, chloroplastic"/>
    <property type="match status" value="1"/>
</dbReference>
<dbReference type="STRING" id="4555.A0A368PMP6"/>
<evidence type="ECO:0000313" key="10">
    <source>
        <dbReference type="EMBL" id="RCV06932.1"/>
    </source>
</evidence>
<feature type="domain" description="Terpene synthase N-terminal" evidence="7">
    <location>
        <begin position="150"/>
        <end position="347"/>
    </location>
</feature>
<dbReference type="Pfam" id="PF01397">
    <property type="entry name" value="Terpene_synth"/>
    <property type="match status" value="1"/>
</dbReference>
<dbReference type="EMBL" id="MN251678">
    <property type="protein sequence ID" value="QJA42339.1"/>
    <property type="molecule type" value="mRNA"/>
</dbReference>
<reference evidence="9" key="3">
    <citation type="journal article" date="2020" name="Plant J.">
        <title>The foxtail millet (Setaria italica) terpene synthase gene family.</title>
        <authorList>
            <person name="Karunanithi P.S."/>
            <person name="Berrios D.I."/>
            <person name="Wang S."/>
            <person name="Davis J."/>
            <person name="Shen T."/>
            <person name="Fiehn O."/>
            <person name="Maloof J.N."/>
            <person name="Zerbe P."/>
        </authorList>
    </citation>
    <scope>NUCLEOTIDE SEQUENCE</scope>
</reference>
<keyword evidence="5" id="KW-0460">Magnesium</keyword>
<dbReference type="FunFam" id="1.50.10.130:FF:000003">
    <property type="entry name" value="Ent-cassa-12,15-diene synthase"/>
    <property type="match status" value="1"/>
</dbReference>
<dbReference type="GO" id="GO:0016102">
    <property type="term" value="P:diterpenoid biosynthetic process"/>
    <property type="evidence" value="ECO:0007669"/>
    <property type="project" value="UniProtKB-ARBA"/>
</dbReference>
<dbReference type="Gene3D" id="1.50.10.130">
    <property type="entry name" value="Terpene synthase, N-terminal domain"/>
    <property type="match status" value="1"/>
</dbReference>
<comment type="cofactor">
    <cofactor evidence="1">
        <name>Mg(2+)</name>
        <dbReference type="ChEBI" id="CHEBI:18420"/>
    </cofactor>
</comment>
<dbReference type="InterPro" id="IPR050148">
    <property type="entry name" value="Terpene_synthase-like"/>
</dbReference>
<evidence type="ECO:0000256" key="6">
    <source>
        <dbReference type="ARBA" id="ARBA00023239"/>
    </source>
</evidence>
<name>A0A368PMP6_SETIT</name>
<keyword evidence="3" id="KW-0479">Metal-binding</keyword>
<dbReference type="OrthoDB" id="2343925at2759"/>
<evidence type="ECO:0000256" key="5">
    <source>
        <dbReference type="ARBA" id="ARBA00022842"/>
    </source>
</evidence>
<dbReference type="SUPFAM" id="SSF48239">
    <property type="entry name" value="Terpenoid cyclases/Protein prenyltransferases"/>
    <property type="match status" value="2"/>
</dbReference>
<evidence type="ECO:0000256" key="2">
    <source>
        <dbReference type="ARBA" id="ARBA00006333"/>
    </source>
</evidence>
<evidence type="ECO:0000256" key="1">
    <source>
        <dbReference type="ARBA" id="ARBA00001946"/>
    </source>
</evidence>
<dbReference type="GO" id="GO:0000287">
    <property type="term" value="F:magnesium ion binding"/>
    <property type="evidence" value="ECO:0007669"/>
    <property type="project" value="InterPro"/>
</dbReference>
<accession>A0A368PMP6</accession>
<gene>
    <name evidence="10" type="ORF">SETIT_1G203500v2</name>
</gene>
<sequence>MVHAKGAPQAPRFPLFVEWILQNQHNDGSWGLGHLDPCSLGKDAISSTLSCILALKTWNIGDEHIRKGLCFIEKNSSYIMDEKCSAPLGFNIIFPGMIRLGIDLGLEFPLKQSDVDGIFRLREIELRQSMALGRKAYMAYIAEGLADVQDWDGVLTYQSKNGSLFNSPSATAALAIHGHNANALKYLEFLVNKLGSSAPTIYPSNVHSQLCMIDVLQNMGISYYFAYEKNNILDMTYRSWLQYDEEIIMDMETCAMAFRLLRMHGYDISSDAMSHFADESRFQESLHGHINDTKTLLKLYKASQVCIYEDECNLQNIGSWSGKLLHEQLSSNRLSIPIMRHEVEGALKFPFHLATVGPLEHKRNIEHFNTKGIRMQKSAFLACQAAEDILALATQKFHISQSLYKKELGCIERWAKEAGLNRFKFTRAVSLDLPIFMASTIFPPELYHASIAWIQNSILTTIVDDFFDGGGSTEELENLVTLIEKWDAHAGIGFCSEDVEIMFYAIYNTNNQIGAKAAEVQNRRVIGHIAKVWVNAVRANMTEAEWTRKRYVPTMQEYMPVAEVTMVLGPIVSPSLYLVGPELSEDIVRGSEYKDLLRHASICCRLLNDIQTYDKEKSQGIINSVLLQVLGHGASSSEAAKREILGLVADSRRELLRLVLSKEATIPRSCRDIFWNTYKLGHLFYSQGDGFSMSQELAVAVNAVVHEPLQVTPPSRLKRG</sequence>
<dbReference type="Gene3D" id="1.50.10.160">
    <property type="match status" value="1"/>
</dbReference>
<dbReference type="InterPro" id="IPR008949">
    <property type="entry name" value="Isoprenoid_synthase_dom_sf"/>
</dbReference>
<dbReference type="AlphaFoldDB" id="A0A368PMP6"/>
<dbReference type="PANTHER" id="PTHR31739">
    <property type="entry name" value="ENT-COPALYL DIPHOSPHATE SYNTHASE, CHLOROPLASTIC"/>
    <property type="match status" value="1"/>
</dbReference>
<dbReference type="Gene3D" id="1.10.600.10">
    <property type="entry name" value="Farnesyl Diphosphate Synthase"/>
    <property type="match status" value="1"/>
</dbReference>
<dbReference type="EMBL" id="CM003528">
    <property type="protein sequence ID" value="RCV06932.1"/>
    <property type="molecule type" value="Genomic_DNA"/>
</dbReference>